<dbReference type="InterPro" id="IPR009044">
    <property type="entry name" value="ssDNA-bd_transcriptional_reg"/>
</dbReference>
<dbReference type="EMBL" id="BGPR01007080">
    <property type="protein sequence ID" value="GBN24136.1"/>
    <property type="molecule type" value="Genomic_DNA"/>
</dbReference>
<reference evidence="2 3" key="1">
    <citation type="journal article" date="2019" name="Sci. Rep.">
        <title>Orb-weaving spider Araneus ventricosus genome elucidates the spidroin gene catalogue.</title>
        <authorList>
            <person name="Kono N."/>
            <person name="Nakamura H."/>
            <person name="Ohtoshi R."/>
            <person name="Moran D.A.P."/>
            <person name="Shinohara A."/>
            <person name="Yoshida Y."/>
            <person name="Fujiwara M."/>
            <person name="Mori M."/>
            <person name="Tomita M."/>
            <person name="Arakawa K."/>
        </authorList>
    </citation>
    <scope>NUCLEOTIDE SEQUENCE [LARGE SCALE GENOMIC DNA]</scope>
</reference>
<evidence type="ECO:0000313" key="3">
    <source>
        <dbReference type="Proteomes" id="UP000499080"/>
    </source>
</evidence>
<feature type="region of interest" description="Disordered" evidence="1">
    <location>
        <begin position="1"/>
        <end position="25"/>
    </location>
</feature>
<dbReference type="OrthoDB" id="2505440at2759"/>
<evidence type="ECO:0000256" key="1">
    <source>
        <dbReference type="SAM" id="MobiDB-lite"/>
    </source>
</evidence>
<evidence type="ECO:0000313" key="2">
    <source>
        <dbReference type="EMBL" id="GBN24136.1"/>
    </source>
</evidence>
<dbReference type="SUPFAM" id="SSF54447">
    <property type="entry name" value="ssDNA-binding transcriptional regulator domain"/>
    <property type="match status" value="1"/>
</dbReference>
<organism evidence="2 3">
    <name type="scientific">Araneus ventricosus</name>
    <name type="common">Orbweaver spider</name>
    <name type="synonym">Epeira ventricosa</name>
    <dbReference type="NCBI Taxonomy" id="182803"/>
    <lineage>
        <taxon>Eukaryota</taxon>
        <taxon>Metazoa</taxon>
        <taxon>Ecdysozoa</taxon>
        <taxon>Arthropoda</taxon>
        <taxon>Chelicerata</taxon>
        <taxon>Arachnida</taxon>
        <taxon>Araneae</taxon>
        <taxon>Araneomorphae</taxon>
        <taxon>Entelegynae</taxon>
        <taxon>Araneoidea</taxon>
        <taxon>Araneidae</taxon>
        <taxon>Araneus</taxon>
    </lineage>
</organism>
<sequence>MKKASSEPATSASPAKKPSTLNNIDGFTADSIPPHHYHPGEDNYAVVSDFGDVINVQIRKFRTDENGRIFPTKNGVSFSHLVWETLSNDMHRFPLPSDSEQVIIICNTLFLTSAWIENVHHVSLQRSVTKKDFSRLFLPYKRKGMGPSAIYSEKDH</sequence>
<keyword evidence="3" id="KW-1185">Reference proteome</keyword>
<comment type="caution">
    <text evidence="2">The sequence shown here is derived from an EMBL/GenBank/DDBJ whole genome shotgun (WGS) entry which is preliminary data.</text>
</comment>
<protein>
    <submittedName>
        <fullName evidence="2">Uncharacterized protein</fullName>
    </submittedName>
</protein>
<gene>
    <name evidence="2" type="ORF">AVEN_108436_1</name>
</gene>
<feature type="compositionally biased region" description="Low complexity" evidence="1">
    <location>
        <begin position="1"/>
        <end position="20"/>
    </location>
</feature>
<proteinExistence type="predicted"/>
<dbReference type="GO" id="GO:0006355">
    <property type="term" value="P:regulation of DNA-templated transcription"/>
    <property type="evidence" value="ECO:0007669"/>
    <property type="project" value="InterPro"/>
</dbReference>
<dbReference type="GO" id="GO:0003677">
    <property type="term" value="F:DNA binding"/>
    <property type="evidence" value="ECO:0007669"/>
    <property type="project" value="InterPro"/>
</dbReference>
<accession>A0A4Y2MEP2</accession>
<name>A0A4Y2MEP2_ARAVE</name>
<dbReference type="Gene3D" id="2.30.31.10">
    <property type="entry name" value="Transcriptional Coactivator Pc4, Chain A"/>
    <property type="match status" value="1"/>
</dbReference>
<dbReference type="AlphaFoldDB" id="A0A4Y2MEP2"/>
<dbReference type="Proteomes" id="UP000499080">
    <property type="component" value="Unassembled WGS sequence"/>
</dbReference>